<dbReference type="RefSeq" id="YP_009184019.1">
    <property type="nucleotide sequence ID" value="NC_028547.1"/>
</dbReference>
<feature type="transmembrane region" description="Helical" evidence="1">
    <location>
        <begin position="126"/>
        <end position="152"/>
    </location>
</feature>
<dbReference type="EMBL" id="KT581981">
    <property type="protein sequence ID" value="ALN96948.1"/>
    <property type="molecule type" value="Genomic_DNA"/>
</dbReference>
<reference evidence="2" key="1">
    <citation type="journal article" date="2015" name="Mitochondrial DNA">
        <title>The complete mitochondrial genome of Octopus bimaculatus Verrill, 1883 from the Gulf of California.</title>
        <authorList>
            <person name="Dominguez-Contreras J.F."/>
            <person name="Munguia-Vega A."/>
            <person name="Ceballos-Vazquez B.P."/>
            <person name="Garcia-Rodriguez F.J."/>
            <person name="Arellano-Martinez M."/>
        </authorList>
    </citation>
    <scope>NUCLEOTIDE SEQUENCE</scope>
    <source>
        <tissue evidence="2">Muscle</tissue>
    </source>
</reference>
<keyword evidence="2" id="KW-0496">Mitochondrion</keyword>
<organism evidence="2">
    <name type="scientific">Octopus bimaculatus</name>
    <name type="common">Verrill's two-spotted octopus</name>
    <dbReference type="NCBI Taxonomy" id="37652"/>
    <lineage>
        <taxon>Eukaryota</taxon>
        <taxon>Metazoa</taxon>
        <taxon>Spiralia</taxon>
        <taxon>Lophotrochozoa</taxon>
        <taxon>Mollusca</taxon>
        <taxon>Cephalopoda</taxon>
        <taxon>Coleoidea</taxon>
        <taxon>Octopodiformes</taxon>
        <taxon>Octopoda</taxon>
        <taxon>Incirrata</taxon>
        <taxon>Octopodidae</taxon>
        <taxon>Octopus</taxon>
    </lineage>
</organism>
<protein>
    <submittedName>
        <fullName evidence="2">NADH dehydrogenase subunit 6</fullName>
    </submittedName>
</protein>
<keyword evidence="1" id="KW-1133">Transmembrane helix</keyword>
<feature type="transmembrane region" description="Helical" evidence="1">
    <location>
        <begin position="28"/>
        <end position="46"/>
    </location>
</feature>
<geneLocation type="mitochondrion" evidence="2"/>
<feature type="transmembrane region" description="Helical" evidence="1">
    <location>
        <begin position="82"/>
        <end position="105"/>
    </location>
</feature>
<dbReference type="AlphaFoldDB" id="A0A0U2QKR6"/>
<gene>
    <name evidence="2" type="primary">ND6</name>
</gene>
<dbReference type="CTD" id="4541"/>
<feature type="transmembrane region" description="Helical" evidence="1">
    <location>
        <begin position="53"/>
        <end position="76"/>
    </location>
</feature>
<name>A0A0U2QKR6_OCTBI</name>
<feature type="transmembrane region" description="Helical" evidence="1">
    <location>
        <begin position="5"/>
        <end position="22"/>
    </location>
</feature>
<keyword evidence="1" id="KW-0812">Transmembrane</keyword>
<proteinExistence type="predicted"/>
<evidence type="ECO:0000256" key="1">
    <source>
        <dbReference type="SAM" id="Phobius"/>
    </source>
</evidence>
<dbReference type="GeneID" id="26376768"/>
<accession>A0A0U2QKR6</accession>
<evidence type="ECO:0000313" key="2">
    <source>
        <dbReference type="EMBL" id="ALN96948.1"/>
    </source>
</evidence>
<keyword evidence="1" id="KW-0472">Membrane</keyword>
<sequence length="170" mass="19741">MVLMLMFAFGFSTISMLIVLIQPLSLGFLIMLISIFMSVVISFFVYSWYGYMLFLVYVGGLLVMFMYIISLIPNLIFFSKGLVMYMLIGIVSIFFMNMISMYWYLDMNMMVMKMMEIKILSLGMSSLVMSGFNFCCYVFLGVLLLLILVSVVKICYYCEGPLRVFKYKYA</sequence>